<organism evidence="2 3">
    <name type="scientific">Eremothecium sinecaudum</name>
    <dbReference type="NCBI Taxonomy" id="45286"/>
    <lineage>
        <taxon>Eukaryota</taxon>
        <taxon>Fungi</taxon>
        <taxon>Dikarya</taxon>
        <taxon>Ascomycota</taxon>
        <taxon>Saccharomycotina</taxon>
        <taxon>Saccharomycetes</taxon>
        <taxon>Saccharomycetales</taxon>
        <taxon>Saccharomycetaceae</taxon>
        <taxon>Eremothecium</taxon>
    </lineage>
</organism>
<dbReference type="PANTHER" id="PTHR28207:SF1">
    <property type="entry name" value="ATP SYNTHASE SUBUNIT H, MITOCHONDRIAL"/>
    <property type="match status" value="1"/>
</dbReference>
<sequence>MFAAVNKRLLARLTPSSARLFSASAARSNVIQDLYLKELKSVKVKPMTTEDAQGSVRPWSPPNKPQVPDFELNSSAADLNAYKEQEVETVVEENAEAANVEQGDWLVLDEAEQQEENHHGH</sequence>
<dbReference type="Pfam" id="PF10775">
    <property type="entry name" value="ATP_sub_h"/>
    <property type="match status" value="1"/>
</dbReference>
<dbReference type="GeneID" id="28726262"/>
<dbReference type="Proteomes" id="UP000243052">
    <property type="component" value="Chromosome viii"/>
</dbReference>
<evidence type="ECO:0000313" key="3">
    <source>
        <dbReference type="Proteomes" id="UP000243052"/>
    </source>
</evidence>
<dbReference type="GO" id="GO:0046933">
    <property type="term" value="F:proton-transporting ATP synthase activity, rotational mechanism"/>
    <property type="evidence" value="ECO:0007669"/>
    <property type="project" value="TreeGrafter"/>
</dbReference>
<evidence type="ECO:0000313" key="2">
    <source>
        <dbReference type="EMBL" id="AMD22895.1"/>
    </source>
</evidence>
<evidence type="ECO:0000256" key="1">
    <source>
        <dbReference type="SAM" id="MobiDB-lite"/>
    </source>
</evidence>
<dbReference type="AlphaFoldDB" id="A0A0X8HWV5"/>
<proteinExistence type="predicted"/>
<feature type="region of interest" description="Disordered" evidence="1">
    <location>
        <begin position="46"/>
        <end position="70"/>
    </location>
</feature>
<name>A0A0X8HWV5_9SACH</name>
<dbReference type="EMBL" id="CP014248">
    <property type="protein sequence ID" value="AMD22895.1"/>
    <property type="molecule type" value="Genomic_DNA"/>
</dbReference>
<keyword evidence="3" id="KW-1185">Reference proteome</keyword>
<gene>
    <name evidence="2" type="ORF">AW171_hschr84956</name>
</gene>
<accession>A0A0X8HWV5</accession>
<dbReference type="STRING" id="45286.A0A0X8HWV5"/>
<dbReference type="OrthoDB" id="274752at2759"/>
<dbReference type="InterPro" id="IPR019711">
    <property type="entry name" value="ATP_synth_F0_suH"/>
</dbReference>
<reference evidence="2 3" key="1">
    <citation type="submission" date="2016-01" db="EMBL/GenBank/DDBJ databases">
        <title>Genome sequence of the yeast Holleya sinecauda.</title>
        <authorList>
            <person name="Dietrich F.S."/>
        </authorList>
    </citation>
    <scope>NUCLEOTIDE SEQUENCE [LARGE SCALE GENOMIC DNA]</scope>
    <source>
        <strain evidence="2 3">ATCC 58844</strain>
    </source>
</reference>
<dbReference type="RefSeq" id="XP_017989891.1">
    <property type="nucleotide sequence ID" value="XM_018134402.1"/>
</dbReference>
<protein>
    <submittedName>
        <fullName evidence="2">HHR126Cp</fullName>
    </submittedName>
</protein>
<dbReference type="PANTHER" id="PTHR28207">
    <property type="entry name" value="ATP SYNTHASE SUBUNIT H, MITOCHONDRIAL"/>
    <property type="match status" value="1"/>
</dbReference>